<dbReference type="Gene3D" id="1.10.472.10">
    <property type="entry name" value="Cyclin-like"/>
    <property type="match status" value="2"/>
</dbReference>
<evidence type="ECO:0000259" key="4">
    <source>
        <dbReference type="SMART" id="SM01332"/>
    </source>
</evidence>
<dbReference type="FunFam" id="1.10.472.10:FF:000093">
    <property type="entry name" value="Predicted protein"/>
    <property type="match status" value="1"/>
</dbReference>
<feature type="domain" description="Cyclin-like" evidence="3">
    <location>
        <begin position="56"/>
        <end position="145"/>
    </location>
</feature>
<feature type="domain" description="Cyclin C-terminal" evidence="4">
    <location>
        <begin position="154"/>
        <end position="270"/>
    </location>
</feature>
<dbReference type="EMBL" id="JALLPJ020000768">
    <property type="protein sequence ID" value="KAL3783392.1"/>
    <property type="molecule type" value="Genomic_DNA"/>
</dbReference>
<organism evidence="5 6">
    <name type="scientific">Cyclotella atomus</name>
    <dbReference type="NCBI Taxonomy" id="382360"/>
    <lineage>
        <taxon>Eukaryota</taxon>
        <taxon>Sar</taxon>
        <taxon>Stramenopiles</taxon>
        <taxon>Ochrophyta</taxon>
        <taxon>Bacillariophyta</taxon>
        <taxon>Coscinodiscophyceae</taxon>
        <taxon>Thalassiosirophycidae</taxon>
        <taxon>Stephanodiscales</taxon>
        <taxon>Stephanodiscaceae</taxon>
        <taxon>Cyclotella</taxon>
    </lineage>
</organism>
<evidence type="ECO:0000313" key="5">
    <source>
        <dbReference type="EMBL" id="KAL3783392.1"/>
    </source>
</evidence>
<gene>
    <name evidence="5" type="ORF">ACHAWO_012863</name>
</gene>
<dbReference type="AlphaFoldDB" id="A0ABD3P6W5"/>
<evidence type="ECO:0000313" key="6">
    <source>
        <dbReference type="Proteomes" id="UP001530400"/>
    </source>
</evidence>
<comment type="similarity">
    <text evidence="2">Belongs to the cyclin family.</text>
</comment>
<dbReference type="InterPro" id="IPR013763">
    <property type="entry name" value="Cyclin-like_dom"/>
</dbReference>
<dbReference type="Pfam" id="PF00134">
    <property type="entry name" value="Cyclin_N"/>
    <property type="match status" value="1"/>
</dbReference>
<dbReference type="Proteomes" id="UP001530400">
    <property type="component" value="Unassembled WGS sequence"/>
</dbReference>
<evidence type="ECO:0000256" key="2">
    <source>
        <dbReference type="RuleBase" id="RU000383"/>
    </source>
</evidence>
<proteinExistence type="inferred from homology"/>
<dbReference type="PANTHER" id="PTHR10177">
    <property type="entry name" value="CYCLINS"/>
    <property type="match status" value="1"/>
</dbReference>
<dbReference type="InterPro" id="IPR039361">
    <property type="entry name" value="Cyclin"/>
</dbReference>
<dbReference type="SMART" id="SM01332">
    <property type="entry name" value="Cyclin_C"/>
    <property type="match status" value="1"/>
</dbReference>
<keyword evidence="1 2" id="KW-0195">Cyclin</keyword>
<evidence type="ECO:0000256" key="1">
    <source>
        <dbReference type="ARBA" id="ARBA00023127"/>
    </source>
</evidence>
<evidence type="ECO:0000259" key="3">
    <source>
        <dbReference type="SMART" id="SM00385"/>
    </source>
</evidence>
<comment type="caution">
    <text evidence="5">The sequence shown here is derived from an EMBL/GenBank/DDBJ whole genome shotgun (WGS) entry which is preliminary data.</text>
</comment>
<accession>A0ABD3P6W5</accession>
<dbReference type="InterPro" id="IPR006671">
    <property type="entry name" value="Cyclin_N"/>
</dbReference>
<keyword evidence="6" id="KW-1185">Reference proteome</keyword>
<protein>
    <recommendedName>
        <fullName evidence="7">Cyclin N-terminal domain-containing protein</fullName>
    </recommendedName>
</protein>
<dbReference type="InterPro" id="IPR036915">
    <property type="entry name" value="Cyclin-like_sf"/>
</dbReference>
<sequence>MSSQQGIRNNSLLLEQLSAMFYQEESTTYKSFDYMNSTEILVSPSERESLCLWGHSVVAACGGVKRSTVAVAISYFDRYLSSSDPSAKGALAHRFQFQLAFVACLVIALKVHSGFTVETSFISDVVCEGLYSAKEIVDMEDKILRALNWYLNGPTPHDFIGGFLEAVPSIKPRHIDFVSRYSKNIADLGMTNYYVAMQCPSEIAFTSICCALYHVNSESRIDGLAIMQYLKVLTGLNPADQELQQLLETMFTLMHEHYNTDESVSSHHSPVSV</sequence>
<evidence type="ECO:0008006" key="7">
    <source>
        <dbReference type="Google" id="ProtNLM"/>
    </source>
</evidence>
<dbReference type="SUPFAM" id="SSF47954">
    <property type="entry name" value="Cyclin-like"/>
    <property type="match status" value="1"/>
</dbReference>
<name>A0ABD3P6W5_9STRA</name>
<dbReference type="InterPro" id="IPR004367">
    <property type="entry name" value="Cyclin_C-dom"/>
</dbReference>
<dbReference type="SMART" id="SM00385">
    <property type="entry name" value="CYCLIN"/>
    <property type="match status" value="1"/>
</dbReference>
<dbReference type="Pfam" id="PF02984">
    <property type="entry name" value="Cyclin_C"/>
    <property type="match status" value="1"/>
</dbReference>
<reference evidence="5 6" key="1">
    <citation type="submission" date="2024-10" db="EMBL/GenBank/DDBJ databases">
        <title>Updated reference genomes for cyclostephanoid diatoms.</title>
        <authorList>
            <person name="Roberts W.R."/>
            <person name="Alverson A.J."/>
        </authorList>
    </citation>
    <scope>NUCLEOTIDE SEQUENCE [LARGE SCALE GENOMIC DNA]</scope>
    <source>
        <strain evidence="5 6">AJA010-31</strain>
    </source>
</reference>